<dbReference type="Pfam" id="PF01757">
    <property type="entry name" value="Acyl_transf_3"/>
    <property type="match status" value="1"/>
</dbReference>
<organism evidence="4 5">
    <name type="scientific">Fluoribacter dumoffii</name>
    <dbReference type="NCBI Taxonomy" id="463"/>
    <lineage>
        <taxon>Bacteria</taxon>
        <taxon>Pseudomonadati</taxon>
        <taxon>Pseudomonadota</taxon>
        <taxon>Gammaproteobacteria</taxon>
        <taxon>Legionellales</taxon>
        <taxon>Legionellaceae</taxon>
        <taxon>Fluoribacter</taxon>
    </lineage>
</organism>
<dbReference type="InterPro" id="IPR050879">
    <property type="entry name" value="Acyltransferase_3"/>
</dbReference>
<feature type="transmembrane region" description="Helical" evidence="1">
    <location>
        <begin position="72"/>
        <end position="92"/>
    </location>
</feature>
<feature type="transmembrane region" description="Helical" evidence="1">
    <location>
        <begin position="345"/>
        <end position="367"/>
    </location>
</feature>
<evidence type="ECO:0000256" key="1">
    <source>
        <dbReference type="SAM" id="Phobius"/>
    </source>
</evidence>
<evidence type="ECO:0000259" key="3">
    <source>
        <dbReference type="Pfam" id="PF19040"/>
    </source>
</evidence>
<dbReference type="Pfam" id="PF19040">
    <property type="entry name" value="SGNH"/>
    <property type="match status" value="1"/>
</dbReference>
<feature type="transmembrane region" description="Helical" evidence="1">
    <location>
        <begin position="250"/>
        <end position="269"/>
    </location>
</feature>
<keyword evidence="4" id="KW-0012">Acyltransferase</keyword>
<dbReference type="GeneID" id="93293781"/>
<dbReference type="GO" id="GO:0016747">
    <property type="term" value="F:acyltransferase activity, transferring groups other than amino-acyl groups"/>
    <property type="evidence" value="ECO:0007669"/>
    <property type="project" value="InterPro"/>
</dbReference>
<keyword evidence="1" id="KW-0812">Transmembrane</keyword>
<sequence>MKYRPDIDGLRAIAIIFVLIYHGGLSFFPSGFIGVDVFFVISGFLITRILHESLHKGSFSFMDFYNRRLWRLQPVFVCMLFFATALAVVFFLPDDLMQYSKSARKSSLFLSNLFFDKTTTGYFSPNTHQIPLLHTWSLSIEWQCYLFLPCLIYGLHRFSPRKYLIPLIIVLTLIAFLNSLYNAKTLPAHSYYLFSSRIFEFLIGSCVAFTPTTFLFNQGWLVNLFGSLALFILLYVASLQPNLAGYPDEHAFAVCIATGLLILIGSSASENVCSKLLSSKPLVFIGLLSYSLYIWHWAVFSFLRYQNIVLSPSVLAAAFGVTFVLAYFSWRFIEKPSTQWKQMQFRYTCLLLLGVPIITLHLAHFIIKKNEGFPQRFNHELLTVQHQLDQYNSPQRALCITDFENAINTQCLMGTKKAPRKHALMIGDSFSNHYWGFMDVLGQAANVSILMQTVSSCLTLPDIYLYDWWHFKKQVYPLCYELTKKYYQMIQTQHYDYVIIGQLWVNYLTDNIINNPGDKRSLPLTQRRLEKALDKALSIIIASGAKPVLIHSTAIMQNNFHDCFFKHIKLRKSYTPHDCDFSFKEEQWFNHLFKKMKSKYPHLIVIDPKKVQCMHNRCQADIDGVPVYRDVGHITDYASYRLGELYLQKYSNPLG</sequence>
<feature type="domain" description="SGNH" evidence="3">
    <location>
        <begin position="404"/>
        <end position="647"/>
    </location>
</feature>
<feature type="transmembrane region" description="Helical" evidence="1">
    <location>
        <begin position="281"/>
        <end position="303"/>
    </location>
</feature>
<dbReference type="GO" id="GO:0016020">
    <property type="term" value="C:membrane"/>
    <property type="evidence" value="ECO:0007669"/>
    <property type="project" value="TreeGrafter"/>
</dbReference>
<dbReference type="InterPro" id="IPR002656">
    <property type="entry name" value="Acyl_transf_3_dom"/>
</dbReference>
<dbReference type="RefSeq" id="WP_010654896.1">
    <property type="nucleotide sequence ID" value="NZ_UGGT01000001.1"/>
</dbReference>
<dbReference type="STRING" id="1094715.GCA_000236165_02874"/>
<evidence type="ECO:0000259" key="2">
    <source>
        <dbReference type="Pfam" id="PF01757"/>
    </source>
</evidence>
<keyword evidence="4" id="KW-0808">Transferase</keyword>
<evidence type="ECO:0000313" key="4">
    <source>
        <dbReference type="EMBL" id="STO22788.1"/>
    </source>
</evidence>
<feature type="domain" description="Acyltransferase 3" evidence="2">
    <location>
        <begin position="6"/>
        <end position="329"/>
    </location>
</feature>
<dbReference type="AlphaFoldDB" id="A0A377GEM8"/>
<feature type="transmembrane region" description="Helical" evidence="1">
    <location>
        <begin position="221"/>
        <end position="238"/>
    </location>
</feature>
<dbReference type="InterPro" id="IPR043968">
    <property type="entry name" value="SGNH"/>
</dbReference>
<evidence type="ECO:0000313" key="5">
    <source>
        <dbReference type="Proteomes" id="UP000254554"/>
    </source>
</evidence>
<keyword evidence="1" id="KW-1133">Transmembrane helix</keyword>
<feature type="transmembrane region" description="Helical" evidence="1">
    <location>
        <begin position="163"/>
        <end position="183"/>
    </location>
</feature>
<dbReference type="EC" id="2.3.1.-" evidence="4"/>
<dbReference type="GO" id="GO:0009103">
    <property type="term" value="P:lipopolysaccharide biosynthetic process"/>
    <property type="evidence" value="ECO:0007669"/>
    <property type="project" value="TreeGrafter"/>
</dbReference>
<name>A0A377GEM8_9GAMM</name>
<feature type="transmembrane region" description="Helical" evidence="1">
    <location>
        <begin position="189"/>
        <end position="209"/>
    </location>
</feature>
<gene>
    <name evidence="4" type="primary">oatA_2</name>
    <name evidence="4" type="ORF">NCTC11370_02889</name>
</gene>
<dbReference type="EMBL" id="UGGT01000001">
    <property type="protein sequence ID" value="STO22788.1"/>
    <property type="molecule type" value="Genomic_DNA"/>
</dbReference>
<keyword evidence="1" id="KW-0472">Membrane</keyword>
<keyword evidence="5" id="KW-1185">Reference proteome</keyword>
<reference evidence="4 5" key="1">
    <citation type="submission" date="2018-06" db="EMBL/GenBank/DDBJ databases">
        <authorList>
            <consortium name="Pathogen Informatics"/>
            <person name="Doyle S."/>
        </authorList>
    </citation>
    <scope>NUCLEOTIDE SEQUENCE [LARGE SCALE GENOMIC DNA]</scope>
    <source>
        <strain evidence="4 5">NCTC11370</strain>
    </source>
</reference>
<dbReference type="PANTHER" id="PTHR23028:SF53">
    <property type="entry name" value="ACYL_TRANSF_3 DOMAIN-CONTAINING PROTEIN"/>
    <property type="match status" value="1"/>
</dbReference>
<proteinExistence type="predicted"/>
<protein>
    <submittedName>
        <fullName evidence="4">O-acetyltransferase OatA</fullName>
        <ecNumber evidence="4">2.3.1.-</ecNumber>
    </submittedName>
</protein>
<feature type="transmembrane region" description="Helical" evidence="1">
    <location>
        <begin position="7"/>
        <end position="25"/>
    </location>
</feature>
<dbReference type="OrthoDB" id="9767863at2"/>
<dbReference type="PANTHER" id="PTHR23028">
    <property type="entry name" value="ACETYLTRANSFERASE"/>
    <property type="match status" value="1"/>
</dbReference>
<dbReference type="Proteomes" id="UP000254554">
    <property type="component" value="Unassembled WGS sequence"/>
</dbReference>
<feature type="transmembrane region" description="Helical" evidence="1">
    <location>
        <begin position="309"/>
        <end position="333"/>
    </location>
</feature>
<accession>A0A377GEM8</accession>